<dbReference type="Pfam" id="PF01979">
    <property type="entry name" value="Amidohydro_1"/>
    <property type="match status" value="1"/>
</dbReference>
<dbReference type="SUPFAM" id="SSF51338">
    <property type="entry name" value="Composite domain of metallo-dependent hydrolases"/>
    <property type="match status" value="1"/>
</dbReference>
<dbReference type="InterPro" id="IPR051781">
    <property type="entry name" value="Metallo-dep_Hydrolase"/>
</dbReference>
<dbReference type="EMBL" id="JAXGFP010000006">
    <property type="protein sequence ID" value="MEG3184753.1"/>
    <property type="molecule type" value="Genomic_DNA"/>
</dbReference>
<accession>A0ABU7Z105</accession>
<dbReference type="PANTHER" id="PTHR43135:SF3">
    <property type="entry name" value="ALPHA-D-RIBOSE 1-METHYLPHOSPHONATE 5-TRIPHOSPHATE DIPHOSPHATASE"/>
    <property type="match status" value="1"/>
</dbReference>
<dbReference type="Gene3D" id="3.20.20.140">
    <property type="entry name" value="Metal-dependent hydrolases"/>
    <property type="match status" value="1"/>
</dbReference>
<comment type="caution">
    <text evidence="2">The sequence shown here is derived from an EMBL/GenBank/DDBJ whole genome shotgun (WGS) entry which is preliminary data.</text>
</comment>
<dbReference type="SUPFAM" id="SSF51556">
    <property type="entry name" value="Metallo-dependent hydrolases"/>
    <property type="match status" value="1"/>
</dbReference>
<dbReference type="InterPro" id="IPR011059">
    <property type="entry name" value="Metal-dep_hydrolase_composite"/>
</dbReference>
<dbReference type="InterPro" id="IPR032466">
    <property type="entry name" value="Metal_Hydrolase"/>
</dbReference>
<evidence type="ECO:0000259" key="1">
    <source>
        <dbReference type="Pfam" id="PF01979"/>
    </source>
</evidence>
<evidence type="ECO:0000313" key="3">
    <source>
        <dbReference type="Proteomes" id="UP001355056"/>
    </source>
</evidence>
<name>A0ABU7Z105_9GAMM</name>
<dbReference type="RefSeq" id="WP_332617575.1">
    <property type="nucleotide sequence ID" value="NZ_JAXGFP010000006.1"/>
</dbReference>
<feature type="domain" description="Amidohydrolase-related" evidence="1">
    <location>
        <begin position="81"/>
        <end position="426"/>
    </location>
</feature>
<evidence type="ECO:0000313" key="2">
    <source>
        <dbReference type="EMBL" id="MEG3184753.1"/>
    </source>
</evidence>
<dbReference type="PANTHER" id="PTHR43135">
    <property type="entry name" value="ALPHA-D-RIBOSE 1-METHYLPHOSPHONATE 5-TRIPHOSPHATE DIPHOSPHATASE"/>
    <property type="match status" value="1"/>
</dbReference>
<dbReference type="CDD" id="cd01299">
    <property type="entry name" value="Met_dep_hydrolase_A"/>
    <property type="match status" value="1"/>
</dbReference>
<gene>
    <name evidence="2" type="ORF">SNE34_12100</name>
</gene>
<dbReference type="InterPro" id="IPR006680">
    <property type="entry name" value="Amidohydro-rel"/>
</dbReference>
<protein>
    <submittedName>
        <fullName evidence="2">Amidohydrolase family protein</fullName>
    </submittedName>
</protein>
<dbReference type="Gene3D" id="2.30.40.10">
    <property type="entry name" value="Urease, subunit C, domain 1"/>
    <property type="match status" value="1"/>
</dbReference>
<dbReference type="Proteomes" id="UP001355056">
    <property type="component" value="Unassembled WGS sequence"/>
</dbReference>
<proteinExistence type="predicted"/>
<reference evidence="2 3" key="1">
    <citation type="journal article" date="2016" name="Int. J. Syst. Evol. Microbiol.">
        <title>Lysobacter erysipheiresistens sp. nov., an antagonist of powdery mildew, isolated from tobacco-cultivated soil.</title>
        <authorList>
            <person name="Xie B."/>
            <person name="Li T."/>
            <person name="Lin X."/>
            <person name="Wang C.J."/>
            <person name="Chen Y.J."/>
            <person name="Liu W.J."/>
            <person name="Zhao Z.W."/>
        </authorList>
    </citation>
    <scope>NUCLEOTIDE SEQUENCE [LARGE SCALE GENOMIC DNA]</scope>
    <source>
        <strain evidence="2 3">RS-LYSO-3</strain>
    </source>
</reference>
<organism evidence="2 3">
    <name type="scientific">Novilysobacter erysipheiresistens</name>
    <dbReference type="NCBI Taxonomy" id="1749332"/>
    <lineage>
        <taxon>Bacteria</taxon>
        <taxon>Pseudomonadati</taxon>
        <taxon>Pseudomonadota</taxon>
        <taxon>Gammaproteobacteria</taxon>
        <taxon>Lysobacterales</taxon>
        <taxon>Lysobacteraceae</taxon>
        <taxon>Novilysobacter</taxon>
    </lineage>
</organism>
<sequence length="450" mass="46988">MYVWLAVFVLQPGTASSQEPDSAGPSIVIHAGALLANPGQPAMGPQTIVVRDGKIVAVQTGLRPAVDFGADARLIDLSDKFVMPGLVDLHMHLAIIMDASMETAGSEARLALSAAGFAKRLLEAGVTTVRDVGDNTGVTFALRDAFAEGWVPGPRVFAAGRIVSRTGGHGAEPARPGELSYQPATCNGTESCRRVVRENIERGSDWIKVTVSGSGSELSGHADAAPILFDDEMKAIAESARQAGRPIAAHAHSTAAINLALASGVRTIEHGTYFDDRSVELFKRNGAFLMPTTFVATFVRSNLDMIAGPAGKQRDELRQWTDDAMGTAGRAWRAGIRLGLGTDGGPSVGPDATAREVGLYVASGVPPAEAIKAATSNGAEILGMADELGRIQPGYLADIIAVDGNPVDDPAHLRNVAFVMRNGVVYKLDNAAPLPRPVDADAAGSTVEVD</sequence>
<keyword evidence="3" id="KW-1185">Reference proteome</keyword>
<dbReference type="InterPro" id="IPR057744">
    <property type="entry name" value="OTAase-like"/>
</dbReference>